<dbReference type="FunFam" id="3.40.1170.10:FF:000002">
    <property type="entry name" value="DNA mismatch repair protein"/>
    <property type="match status" value="1"/>
</dbReference>
<evidence type="ECO:0000313" key="11">
    <source>
        <dbReference type="Proteomes" id="UP001608902"/>
    </source>
</evidence>
<keyword evidence="3 6" id="KW-0227">DNA damage</keyword>
<feature type="compositionally biased region" description="Polar residues" evidence="8">
    <location>
        <begin position="1"/>
        <end position="24"/>
    </location>
</feature>
<dbReference type="InterPro" id="IPR007861">
    <property type="entry name" value="DNA_mismatch_repair_MutS_clamp"/>
</dbReference>
<reference evidence="10 11" key="1">
    <citation type="submission" date="2024-08" db="EMBL/GenBank/DDBJ databases">
        <title>Gnathostoma spinigerum genome.</title>
        <authorList>
            <person name="Gonzalez-Bertolin B."/>
            <person name="Monzon S."/>
            <person name="Zaballos A."/>
            <person name="Jimenez P."/>
            <person name="Dekumyoy P."/>
            <person name="Varona S."/>
            <person name="Cuesta I."/>
            <person name="Sumanam S."/>
            <person name="Adisakwattana P."/>
            <person name="Gasser R.B."/>
            <person name="Hernandez-Gonzalez A."/>
            <person name="Young N.D."/>
            <person name="Perteguer M.J."/>
        </authorList>
    </citation>
    <scope>NUCLEOTIDE SEQUENCE [LARGE SCALE GENOMIC DNA]</scope>
    <source>
        <strain evidence="10">AL3</strain>
        <tissue evidence="10">Liver</tissue>
    </source>
</reference>
<dbReference type="Gene3D" id="1.10.1420.10">
    <property type="match status" value="2"/>
</dbReference>
<keyword evidence="11" id="KW-1185">Reference proteome</keyword>
<keyword evidence="2 6" id="KW-0547">Nucleotide-binding</keyword>
<dbReference type="Pfam" id="PF01624">
    <property type="entry name" value="MutS_I"/>
    <property type="match status" value="1"/>
</dbReference>
<dbReference type="InterPro" id="IPR000432">
    <property type="entry name" value="DNA_mismatch_repair_MutS_C"/>
</dbReference>
<dbReference type="PIRSF" id="PIRSF037677">
    <property type="entry name" value="DNA_mis_repair_Msh6"/>
    <property type="match status" value="1"/>
</dbReference>
<dbReference type="PANTHER" id="PTHR11361:SF148">
    <property type="entry name" value="DNA MISMATCH REPAIR PROTEIN MSH6"/>
    <property type="match status" value="1"/>
</dbReference>
<evidence type="ECO:0000256" key="6">
    <source>
        <dbReference type="PIRNR" id="PIRNR037677"/>
    </source>
</evidence>
<evidence type="ECO:0000256" key="8">
    <source>
        <dbReference type="SAM" id="MobiDB-lite"/>
    </source>
</evidence>
<dbReference type="SUPFAM" id="SSF55271">
    <property type="entry name" value="DNA repair protein MutS, domain I"/>
    <property type="match status" value="1"/>
</dbReference>
<comment type="caution">
    <text evidence="10">The sequence shown here is derived from an EMBL/GenBank/DDBJ whole genome shotgun (WGS) entry which is preliminary data.</text>
</comment>
<evidence type="ECO:0000256" key="4">
    <source>
        <dbReference type="ARBA" id="ARBA00022840"/>
    </source>
</evidence>
<keyword evidence="5 6" id="KW-0238">DNA-binding</keyword>
<evidence type="ECO:0000256" key="3">
    <source>
        <dbReference type="ARBA" id="ARBA00022763"/>
    </source>
</evidence>
<dbReference type="Gene3D" id="3.40.50.300">
    <property type="entry name" value="P-loop containing nucleotide triphosphate hydrolases"/>
    <property type="match status" value="1"/>
</dbReference>
<dbReference type="SMART" id="SM00533">
    <property type="entry name" value="MUTSd"/>
    <property type="match status" value="1"/>
</dbReference>
<proteinExistence type="inferred from homology"/>
<accession>A0ABD6EM74</accession>
<dbReference type="InterPro" id="IPR007695">
    <property type="entry name" value="DNA_mismatch_repair_MutS-lik_N"/>
</dbReference>
<evidence type="ECO:0000256" key="2">
    <source>
        <dbReference type="ARBA" id="ARBA00022741"/>
    </source>
</evidence>
<dbReference type="GO" id="GO:0030983">
    <property type="term" value="F:mismatched DNA binding"/>
    <property type="evidence" value="ECO:0007669"/>
    <property type="project" value="UniProtKB-UniRule"/>
</dbReference>
<evidence type="ECO:0000256" key="7">
    <source>
        <dbReference type="RuleBase" id="RU003756"/>
    </source>
</evidence>
<dbReference type="InterPro" id="IPR016151">
    <property type="entry name" value="DNA_mismatch_repair_MutS_N"/>
</dbReference>
<dbReference type="Gene3D" id="3.30.420.110">
    <property type="entry name" value="MutS, connector domain"/>
    <property type="match status" value="1"/>
</dbReference>
<dbReference type="InterPro" id="IPR036678">
    <property type="entry name" value="MutS_con_dom_sf"/>
</dbReference>
<dbReference type="FunFam" id="1.10.1420.10:FF:000005">
    <property type="entry name" value="DNA mismatch repair protein"/>
    <property type="match status" value="1"/>
</dbReference>
<dbReference type="PANTHER" id="PTHR11361">
    <property type="entry name" value="DNA MISMATCH REPAIR PROTEIN MUTS FAMILY MEMBER"/>
    <property type="match status" value="1"/>
</dbReference>
<dbReference type="SMART" id="SM00534">
    <property type="entry name" value="MUTSac"/>
    <property type="match status" value="1"/>
</dbReference>
<feature type="region of interest" description="Disordered" evidence="8">
    <location>
        <begin position="1"/>
        <end position="139"/>
    </location>
</feature>
<dbReference type="Pfam" id="PF05192">
    <property type="entry name" value="MutS_III"/>
    <property type="match status" value="1"/>
</dbReference>
<comment type="similarity">
    <text evidence="1 6 7">Belongs to the DNA mismatch repair MutS family.</text>
</comment>
<keyword evidence="4 6" id="KW-0067">ATP-binding</keyword>
<dbReference type="EMBL" id="JBGFUD010002268">
    <property type="protein sequence ID" value="MFH4977385.1"/>
    <property type="molecule type" value="Genomic_DNA"/>
</dbReference>
<sequence>MSAKKQSSLLSFFKQSPKLNSPQSPGRRRTAKSLVPQFTSTPSRETGDPNEIPSSDTKRLHPLDFGDSPVRGGSVTKRRRIVMSSDSEEEVVNDENRFRKSSKSKLYDETAETMKSPFTSQKSSTPLSSQKFPSSPALQSEFDGERARSFVSSFQNFDDKNTSTTSLLNDSACSISTAKDNDMNETNHVGSQPELERFPHLDFDFLQPDKIRDASGRRPSDPEYCPRTLFVPESFLKQQTPGHRQWWTAKSAYFDTILFFKVGKFYEMYHMDAVIGVENLNLTYMRGKIAHCGFPEIGYGRFADQLLSRGYKVARVEQTETPSQLEDRNRKEKVKDKVVKREVCRMTSSGTRTYGVLDGNDDSNGLDSVDPTARYLLALCETEKCDESSFGFCFIDTSIGIFHLGNFVDDRGRSTLRTMLTHYPPCQILLEKFQITPATEAALNNTASTAQKEFLIAAKEYPTAESTLQLLSAKEYFDVNAAKWPKGLLEWLEIIDGIPKCKPEGAGCISALGAVIWYLKRCLIDVDMLTMRKFECYVPPTLLNVRTGNTETTGEGTASETYWDDRILVLDGISLHNLNIVSSSFKSRKQLSDPTASKYSLFNTINRCSTPFGKRLLHQWVCAPICDPKMLRQRQDAIVWLADPSCSEFLIQAKECLRALPDVERLLQKIHTFGLKYRRDAHPDGRAVMFEQIKYNRRKINDLLTVLEGFEKIRELSQLYRRNRSDDSPELLELCLGNYFPDITKDLEHFQRGFDHQKARRDGTIIPTRGTDAEYDQGLEEIQMCEQMLRQYLKEVQRELRCPSIKFIEEGKSRFHLEIPDSLTTSLSHNFELKSSRKGFKRYTTPESQRLLEQLVAAEVSLDNIRHDLMRRIFADFDSRHGLWSSAMKRVASFDVLVSFAVYSKTCGLSLCRPSFVYDVEKPVLFIKKGYHPCLSGEAARTFNSRATFIPNSVELGGSKPATILLTGPNMGGKSTIMRQVAVLVVLAQMGSLVPAQEMALSPVDRIFTRIGASDRISAGQSTFHVELTEANIILRNATQHSLVVMDELGRGTSTFDGTAIAYSVLRDLADRLRCRSFFSTHYHNLCSAVECDTNIRMMHMACVVENENEEDPTLENVSFLYTLVDGVCPKSYGFFAAKVSGIQHDVIRSAFVAARRIADRHVSLNSKLKSLKLSVENGMSLEDIRDAINAL</sequence>
<dbReference type="InterPro" id="IPR045076">
    <property type="entry name" value="MutS"/>
</dbReference>
<dbReference type="GO" id="GO:0005524">
    <property type="term" value="F:ATP binding"/>
    <property type="evidence" value="ECO:0007669"/>
    <property type="project" value="UniProtKB-UniRule"/>
</dbReference>
<dbReference type="Pfam" id="PF05190">
    <property type="entry name" value="MutS_IV"/>
    <property type="match status" value="1"/>
</dbReference>
<comment type="function">
    <text evidence="6 7">Component of the post-replicative DNA mismatch repair system (MMR).</text>
</comment>
<dbReference type="PROSITE" id="PS00486">
    <property type="entry name" value="DNA_MISMATCH_REPAIR_2"/>
    <property type="match status" value="1"/>
</dbReference>
<dbReference type="AlphaFoldDB" id="A0ABD6EM74"/>
<dbReference type="Proteomes" id="UP001608902">
    <property type="component" value="Unassembled WGS sequence"/>
</dbReference>
<dbReference type="InterPro" id="IPR027417">
    <property type="entry name" value="P-loop_NTPase"/>
</dbReference>
<dbReference type="SUPFAM" id="SSF48334">
    <property type="entry name" value="DNA repair protein MutS, domain III"/>
    <property type="match status" value="1"/>
</dbReference>
<dbReference type="InterPro" id="IPR007696">
    <property type="entry name" value="DNA_mismatch_repair_MutS_core"/>
</dbReference>
<name>A0ABD6EM74_9BILA</name>
<dbReference type="InterPro" id="IPR007860">
    <property type="entry name" value="DNA_mmatch_repair_MutS_con_dom"/>
</dbReference>
<dbReference type="GO" id="GO:0006281">
    <property type="term" value="P:DNA repair"/>
    <property type="evidence" value="ECO:0007669"/>
    <property type="project" value="UniProtKB-KW"/>
</dbReference>
<organism evidence="10 11">
    <name type="scientific">Gnathostoma spinigerum</name>
    <dbReference type="NCBI Taxonomy" id="75299"/>
    <lineage>
        <taxon>Eukaryota</taxon>
        <taxon>Metazoa</taxon>
        <taxon>Ecdysozoa</taxon>
        <taxon>Nematoda</taxon>
        <taxon>Chromadorea</taxon>
        <taxon>Rhabditida</taxon>
        <taxon>Spirurina</taxon>
        <taxon>Gnathostomatomorpha</taxon>
        <taxon>Gnathostomatoidea</taxon>
        <taxon>Gnathostomatidae</taxon>
        <taxon>Gnathostoma</taxon>
    </lineage>
</organism>
<evidence type="ECO:0000259" key="9">
    <source>
        <dbReference type="PROSITE" id="PS00486"/>
    </source>
</evidence>
<feature type="domain" description="DNA mismatch repair proteins mutS family" evidence="9">
    <location>
        <begin position="1042"/>
        <end position="1058"/>
    </location>
</feature>
<dbReference type="InterPro" id="IPR017261">
    <property type="entry name" value="DNA_mismatch_repair_MutS/MSH"/>
</dbReference>
<evidence type="ECO:0000256" key="1">
    <source>
        <dbReference type="ARBA" id="ARBA00006271"/>
    </source>
</evidence>
<dbReference type="SUPFAM" id="SSF52540">
    <property type="entry name" value="P-loop containing nucleoside triphosphate hydrolases"/>
    <property type="match status" value="1"/>
</dbReference>
<dbReference type="Pfam" id="PF00488">
    <property type="entry name" value="MutS_V"/>
    <property type="match status" value="1"/>
</dbReference>
<keyword evidence="6 7" id="KW-0234">DNA repair</keyword>
<evidence type="ECO:0000256" key="5">
    <source>
        <dbReference type="ARBA" id="ARBA00023125"/>
    </source>
</evidence>
<dbReference type="Pfam" id="PF05188">
    <property type="entry name" value="MutS_II"/>
    <property type="match status" value="1"/>
</dbReference>
<gene>
    <name evidence="10" type="ORF">AB6A40_004094</name>
</gene>
<protein>
    <recommendedName>
        <fullName evidence="6">DNA mismatch repair protein</fullName>
    </recommendedName>
</protein>
<feature type="compositionally biased region" description="Polar residues" evidence="8">
    <location>
        <begin position="116"/>
        <end position="138"/>
    </location>
</feature>
<evidence type="ECO:0000313" key="10">
    <source>
        <dbReference type="EMBL" id="MFH4977385.1"/>
    </source>
</evidence>
<dbReference type="Gene3D" id="3.40.1170.10">
    <property type="entry name" value="DNA repair protein MutS, domain I"/>
    <property type="match status" value="1"/>
</dbReference>
<dbReference type="InterPro" id="IPR036187">
    <property type="entry name" value="DNA_mismatch_repair_MutS_sf"/>
</dbReference>